<sequence length="935" mass="101180">MSGRLRGVITQRRLVTSELRFTRLFNRATSRDQNPIPCPRPNHTLPAPQRPLSANSMSAMYVEISDDTVSIKDLKLYETPGCSDEQGETTYTSLEQKDSLEQKKEKSKHHNKNQTIMSKKSYNSSCSSARDTTNARQYITEFTPDTETHLDEKHDKTRFTTDVSTTLAAITYTSVVEDDETELTTDIDATSTSSTYVSVAAATAADPSSSHQPPCMTDAGTDSTSPSKTGLVTNSEKAGTDSTSTGLVTNSEKDFASTSETTPWTDVETSYTEDMSGGFTDDEMRGLTTGISYAGVTSAAPASDITAGVTGNTDVTLTPVTPALITVHSEAMFTAESETEDVTAVSKTLASTNKMADDNNVVFITGIAGGLGTVVLLTAIIAVCICRRRSRGDVFASFAVPTRLVSLRLSGPQGDFSRVYIHLHRRQSHEPRNQVYEASDKLRPSATQGLSGIYTEIADDFHPRRTLSAKGNVKASLELRKDNTSNTRKQQRLEKEMTNFQGKRCPSAMHGESRIYTEIPEVLDHPNTSPSKDMTPGLPRAGVYKRGPSLKKESGIYTEITGNGSSLVAAAATTNSSLWCIVSLVWGRKGQYRHSSDTHPYSSTDETGCRKLSLISLEDMVTCVACGVCLMMIAMLTRGGLASDETCADMEFEGLTQDVTVSVEKDTYINVTFLLNTSKCPEDGNSFRVKVLANQGGFSVSVCVFVIKKTSCSVTEKSDVCYCLLDTEGWARVFHLPNDTGLVTCIFRWSGHNSATIKFDVFNPTTTHFFTTAEETSSTSTEEDVENKDVENTNISSGTVTASTTKSNTSTEDKTKIGIAAGTKTTSPGFAETKSEGDNFQVIFFTSIITALVIGVPFVAGIVIYVCRVKKKRKVYTHSNPDCPVKGTATTAELSSTPTDGGVDKPEVTSGTVTMRTAARVTPPVDEPKHPGDNF</sequence>
<comment type="caution">
    <text evidence="3">The sequence shown here is derived from an EMBL/GenBank/DDBJ whole genome shotgun (WGS) entry which is preliminary data.</text>
</comment>
<keyword evidence="2" id="KW-1133">Transmembrane helix</keyword>
<dbReference type="EMBL" id="PZQS01000007">
    <property type="protein sequence ID" value="PVD26894.1"/>
    <property type="molecule type" value="Genomic_DNA"/>
</dbReference>
<keyword evidence="2" id="KW-0812">Transmembrane</keyword>
<feature type="compositionally biased region" description="Polar residues" evidence="1">
    <location>
        <begin position="220"/>
        <end position="264"/>
    </location>
</feature>
<organism evidence="3 4">
    <name type="scientific">Pomacea canaliculata</name>
    <name type="common">Golden apple snail</name>
    <dbReference type="NCBI Taxonomy" id="400727"/>
    <lineage>
        <taxon>Eukaryota</taxon>
        <taxon>Metazoa</taxon>
        <taxon>Spiralia</taxon>
        <taxon>Lophotrochozoa</taxon>
        <taxon>Mollusca</taxon>
        <taxon>Gastropoda</taxon>
        <taxon>Caenogastropoda</taxon>
        <taxon>Architaenioglossa</taxon>
        <taxon>Ampullarioidea</taxon>
        <taxon>Ampullariidae</taxon>
        <taxon>Pomacea</taxon>
    </lineage>
</organism>
<dbReference type="Proteomes" id="UP000245119">
    <property type="component" value="Linkage Group LG7"/>
</dbReference>
<feature type="region of interest" description="Disordered" evidence="1">
    <location>
        <begin position="879"/>
        <end position="935"/>
    </location>
</feature>
<feature type="region of interest" description="Disordered" evidence="1">
    <location>
        <begin position="523"/>
        <end position="545"/>
    </location>
</feature>
<evidence type="ECO:0000313" key="3">
    <source>
        <dbReference type="EMBL" id="PVD26894.1"/>
    </source>
</evidence>
<feature type="compositionally biased region" description="Basic and acidic residues" evidence="1">
    <location>
        <begin position="926"/>
        <end position="935"/>
    </location>
</feature>
<feature type="compositionally biased region" description="Low complexity" evidence="1">
    <location>
        <begin position="118"/>
        <end position="128"/>
    </location>
</feature>
<dbReference type="AlphaFoldDB" id="A0A2T7P0E9"/>
<feature type="transmembrane region" description="Helical" evidence="2">
    <location>
        <begin position="842"/>
        <end position="867"/>
    </location>
</feature>
<feature type="compositionally biased region" description="Polar residues" evidence="1">
    <location>
        <begin position="888"/>
        <end position="899"/>
    </location>
</feature>
<feature type="region of interest" description="Disordered" evidence="1">
    <location>
        <begin position="99"/>
        <end position="129"/>
    </location>
</feature>
<keyword evidence="2" id="KW-0472">Membrane</keyword>
<name>A0A2T7P0E9_POMCA</name>
<feature type="region of interest" description="Disordered" evidence="1">
    <location>
        <begin position="30"/>
        <end position="49"/>
    </location>
</feature>
<accession>A0A2T7P0E9</accession>
<feature type="region of interest" description="Disordered" evidence="1">
    <location>
        <begin position="203"/>
        <end position="264"/>
    </location>
</feature>
<keyword evidence="4" id="KW-1185">Reference proteome</keyword>
<evidence type="ECO:0000256" key="2">
    <source>
        <dbReference type="SAM" id="Phobius"/>
    </source>
</evidence>
<feature type="transmembrane region" description="Helical" evidence="2">
    <location>
        <begin position="361"/>
        <end position="385"/>
    </location>
</feature>
<reference evidence="3 4" key="1">
    <citation type="submission" date="2018-04" db="EMBL/GenBank/DDBJ databases">
        <title>The genome of golden apple snail Pomacea canaliculata provides insight into stress tolerance and invasive adaptation.</title>
        <authorList>
            <person name="Liu C."/>
            <person name="Liu B."/>
            <person name="Ren Y."/>
            <person name="Zhang Y."/>
            <person name="Wang H."/>
            <person name="Li S."/>
            <person name="Jiang F."/>
            <person name="Yin L."/>
            <person name="Zhang G."/>
            <person name="Qian W."/>
            <person name="Fan W."/>
        </authorList>
    </citation>
    <scope>NUCLEOTIDE SEQUENCE [LARGE SCALE GENOMIC DNA]</scope>
    <source>
        <strain evidence="3">SZHN2017</strain>
        <tissue evidence="3">Muscle</tissue>
    </source>
</reference>
<evidence type="ECO:0000313" key="4">
    <source>
        <dbReference type="Proteomes" id="UP000245119"/>
    </source>
</evidence>
<evidence type="ECO:0000256" key="1">
    <source>
        <dbReference type="SAM" id="MobiDB-lite"/>
    </source>
</evidence>
<protein>
    <submittedName>
        <fullName evidence="3">Uncharacterized protein</fullName>
    </submittedName>
</protein>
<proteinExistence type="predicted"/>
<gene>
    <name evidence="3" type="ORF">C0Q70_12042</name>
</gene>